<sequence length="142" mass="15864">MESKLTSSRLMVFDFSPSDWATAMKEMIRVTKPGGWIQITEAISKSRGVDVRVVRNLGSLFSSLDNVEVDCVSCPTGWQDKWGDMALQNLLGFVKATRAGVMPILNITDKEFEDMVSKMAQECKEYKSLGSLPYAFGQKKRA</sequence>
<evidence type="ECO:0000313" key="2">
    <source>
        <dbReference type="Proteomes" id="UP000274822"/>
    </source>
</evidence>
<organism evidence="1 2">
    <name type="scientific">Jimgerdemannia flammicorona</name>
    <dbReference type="NCBI Taxonomy" id="994334"/>
    <lineage>
        <taxon>Eukaryota</taxon>
        <taxon>Fungi</taxon>
        <taxon>Fungi incertae sedis</taxon>
        <taxon>Mucoromycota</taxon>
        <taxon>Mucoromycotina</taxon>
        <taxon>Endogonomycetes</taxon>
        <taxon>Endogonales</taxon>
        <taxon>Endogonaceae</taxon>
        <taxon>Jimgerdemannia</taxon>
    </lineage>
</organism>
<evidence type="ECO:0008006" key="3">
    <source>
        <dbReference type="Google" id="ProtNLM"/>
    </source>
</evidence>
<dbReference type="InterPro" id="IPR029063">
    <property type="entry name" value="SAM-dependent_MTases_sf"/>
</dbReference>
<keyword evidence="2" id="KW-1185">Reference proteome</keyword>
<dbReference type="AlphaFoldDB" id="A0A433QXG8"/>
<evidence type="ECO:0000313" key="1">
    <source>
        <dbReference type="EMBL" id="RUS34424.1"/>
    </source>
</evidence>
<dbReference type="Proteomes" id="UP000274822">
    <property type="component" value="Unassembled WGS sequence"/>
</dbReference>
<name>A0A433QXG8_9FUNG</name>
<accession>A0A433QXG8</accession>
<proteinExistence type="predicted"/>
<reference evidence="1 2" key="1">
    <citation type="journal article" date="2018" name="New Phytol.">
        <title>Phylogenomics of Endogonaceae and evolution of mycorrhizas within Mucoromycota.</title>
        <authorList>
            <person name="Chang Y."/>
            <person name="Desiro A."/>
            <person name="Na H."/>
            <person name="Sandor L."/>
            <person name="Lipzen A."/>
            <person name="Clum A."/>
            <person name="Barry K."/>
            <person name="Grigoriev I.V."/>
            <person name="Martin F.M."/>
            <person name="Stajich J.E."/>
            <person name="Smith M.E."/>
            <person name="Bonito G."/>
            <person name="Spatafora J.W."/>
        </authorList>
    </citation>
    <scope>NUCLEOTIDE SEQUENCE [LARGE SCALE GENOMIC DNA]</scope>
    <source>
        <strain evidence="1 2">AD002</strain>
    </source>
</reference>
<gene>
    <name evidence="1" type="ORF">BC938DRAFT_480488</name>
</gene>
<comment type="caution">
    <text evidence="1">The sequence shown here is derived from an EMBL/GenBank/DDBJ whole genome shotgun (WGS) entry which is preliminary data.</text>
</comment>
<dbReference type="SUPFAM" id="SSF53335">
    <property type="entry name" value="S-adenosyl-L-methionine-dependent methyltransferases"/>
    <property type="match status" value="1"/>
</dbReference>
<dbReference type="EMBL" id="RBNJ01000499">
    <property type="protein sequence ID" value="RUS34424.1"/>
    <property type="molecule type" value="Genomic_DNA"/>
</dbReference>
<protein>
    <recommendedName>
        <fullName evidence="3">Methyltransferase type 11 domain-containing protein</fullName>
    </recommendedName>
</protein>
<dbReference type="Gene3D" id="3.40.50.150">
    <property type="entry name" value="Vaccinia Virus protein VP39"/>
    <property type="match status" value="1"/>
</dbReference>